<dbReference type="SUPFAM" id="SSF49344">
    <property type="entry name" value="CBD9-like"/>
    <property type="match status" value="1"/>
</dbReference>
<keyword evidence="4" id="KW-0732">Signal</keyword>
<dbReference type="Gene3D" id="3.50.50.60">
    <property type="entry name" value="FAD/NAD(P)-binding domain"/>
    <property type="match status" value="1"/>
</dbReference>
<dbReference type="InterPro" id="IPR015920">
    <property type="entry name" value="Cellobiose_DH-like_cyt"/>
</dbReference>
<evidence type="ECO:0000256" key="3">
    <source>
        <dbReference type="SAM" id="MobiDB-lite"/>
    </source>
</evidence>
<dbReference type="InterPro" id="IPR036188">
    <property type="entry name" value="FAD/NAD-bd_sf"/>
</dbReference>
<dbReference type="GO" id="GO:0050660">
    <property type="term" value="F:flavin adenine dinucleotide binding"/>
    <property type="evidence" value="ECO:0007669"/>
    <property type="project" value="InterPro"/>
</dbReference>
<dbReference type="GO" id="GO:0016614">
    <property type="term" value="F:oxidoreductase activity, acting on CH-OH group of donors"/>
    <property type="evidence" value="ECO:0007669"/>
    <property type="project" value="InterPro"/>
</dbReference>
<evidence type="ECO:0000259" key="5">
    <source>
        <dbReference type="PROSITE" id="PS00623"/>
    </source>
</evidence>
<dbReference type="InterPro" id="IPR053208">
    <property type="entry name" value="GMC_Oxidoreductase_CD"/>
</dbReference>
<evidence type="ECO:0000313" key="8">
    <source>
        <dbReference type="Proteomes" id="UP001295740"/>
    </source>
</evidence>
<organism evidence="7 8">
    <name type="scientific">Anthostomella pinea</name>
    <dbReference type="NCBI Taxonomy" id="933095"/>
    <lineage>
        <taxon>Eukaryota</taxon>
        <taxon>Fungi</taxon>
        <taxon>Dikarya</taxon>
        <taxon>Ascomycota</taxon>
        <taxon>Pezizomycotina</taxon>
        <taxon>Sordariomycetes</taxon>
        <taxon>Xylariomycetidae</taxon>
        <taxon>Xylariales</taxon>
        <taxon>Xylariaceae</taxon>
        <taxon>Anthostomella</taxon>
    </lineage>
</organism>
<dbReference type="Gene3D" id="3.30.410.10">
    <property type="entry name" value="Cholesterol Oxidase, domain 2"/>
    <property type="match status" value="1"/>
</dbReference>
<evidence type="ECO:0000256" key="4">
    <source>
        <dbReference type="SAM" id="SignalP"/>
    </source>
</evidence>
<evidence type="ECO:0000259" key="6">
    <source>
        <dbReference type="PROSITE" id="PS00624"/>
    </source>
</evidence>
<feature type="domain" description="Glucose-methanol-choline oxidoreductase N-terminal" evidence="5">
    <location>
        <begin position="323"/>
        <end position="346"/>
    </location>
</feature>
<feature type="region of interest" description="Disordered" evidence="3">
    <location>
        <begin position="207"/>
        <end position="235"/>
    </location>
</feature>
<feature type="domain" description="Glucose-methanol-choline oxidoreductase N-terminal" evidence="6">
    <location>
        <begin position="491"/>
        <end position="505"/>
    </location>
</feature>
<gene>
    <name evidence="7" type="ORF">KHLLAP_LOCUS11619</name>
</gene>
<dbReference type="EMBL" id="CAUWAG010000018">
    <property type="protein sequence ID" value="CAJ2511151.1"/>
    <property type="molecule type" value="Genomic_DNA"/>
</dbReference>
<feature type="signal peptide" evidence="4">
    <location>
        <begin position="1"/>
        <end position="20"/>
    </location>
</feature>
<dbReference type="PANTHER" id="PTHR47190">
    <property type="entry name" value="DEHYDROGENASE, PUTATIVE-RELATED"/>
    <property type="match status" value="1"/>
</dbReference>
<name>A0AAI8YNI7_9PEZI</name>
<dbReference type="CDD" id="cd09630">
    <property type="entry name" value="CDH_like_cytochrome"/>
    <property type="match status" value="1"/>
</dbReference>
<dbReference type="SUPFAM" id="SSF54373">
    <property type="entry name" value="FAD-linked reductases, C-terminal domain"/>
    <property type="match status" value="1"/>
</dbReference>
<reference evidence="7" key="1">
    <citation type="submission" date="2023-10" db="EMBL/GenBank/DDBJ databases">
        <authorList>
            <person name="Hackl T."/>
        </authorList>
    </citation>
    <scope>NUCLEOTIDE SEQUENCE</scope>
</reference>
<dbReference type="Pfam" id="PF16010">
    <property type="entry name" value="CDH-cyt"/>
    <property type="match status" value="1"/>
</dbReference>
<dbReference type="Proteomes" id="UP001295740">
    <property type="component" value="Unassembled WGS sequence"/>
</dbReference>
<feature type="chain" id="PRO_5042486387" evidence="4">
    <location>
        <begin position="21"/>
        <end position="825"/>
    </location>
</feature>
<dbReference type="Pfam" id="PF00732">
    <property type="entry name" value="GMC_oxred_N"/>
    <property type="match status" value="1"/>
</dbReference>
<dbReference type="AlphaFoldDB" id="A0AAI8YNI7"/>
<accession>A0AAI8YNI7</accession>
<dbReference type="PANTHER" id="PTHR47190:SF4">
    <property type="entry name" value="DEHYDROGENASE, PUTATIVE-RELATED"/>
    <property type="match status" value="1"/>
</dbReference>
<dbReference type="SUPFAM" id="SSF51905">
    <property type="entry name" value="FAD/NAD(P)-binding domain"/>
    <property type="match status" value="1"/>
</dbReference>
<dbReference type="InterPro" id="IPR000172">
    <property type="entry name" value="GMC_OxRdtase_N"/>
</dbReference>
<evidence type="ECO:0000256" key="2">
    <source>
        <dbReference type="RuleBase" id="RU003968"/>
    </source>
</evidence>
<keyword evidence="2" id="KW-0285">Flavoprotein</keyword>
<sequence length="825" mass="86774">MFKSLAIWLASALTVSAAGALNYTDDNTGISFSGYFDGEGYTIGLAMPENPSTDLIAQIVSPLKDGEGWGGFDFGVSMAGYLLIVAWPNGDDVVLSPRMATGYTTPSAYTGNVTLTPIADGTFINSTHLSATFLCAGCITGNSDSFSANETNAVFAYAYSTTAVTDPTDSSTELSYHTAGYSAFGMTLAYAKSADYDTWAAMAKTTTTTPSGNTTIPSNSTTPGSTATPSPTSQPTTISNVTYDYIIGGGGAAGLVVAGRLAETGASVLLLERGGPSTVATGSDEAVSWNSSITPYDIPAMDYYLASSGVSSPYCTDTASMAGCVLGGGGAVNAMMYVKPQDVDFNDKWPAGWKADDVRKASDRFFSRNPGSDMPSADHKRYDQGTYNLLSSFLGKDGFSPVKPLEEPNRKVDVFAHPPWLVENGLRGGPVKTYLPQVQGLSNFKLSMNTNVIRAVRNGTWVSGVEVEKQDGTHEIIRVTPNSGKVILAAGTMSTPRILFYSGIGPADQLKAVPSTVKMLSPSQWIDLPVGEGVKDHPIITVTLGTKNNGTLTALDETAFTAPDNTSISMFDRGSGLLTQSGQRLNFWTSVVSPSDGKTRFLQGTCNSPSSNMVRIKLYVTHGLTSSSNLVLDSTGELTQFTHDPWLQTQGDIEAYEGFLARLIAMAGRPDSTLTLQLADGTDAPAGINATALLADLRSTLTPGDHFVGTAKMGPDDRRRGNGTAVVDDDTRVYGTDNLFVVDASIHPDLPTGNTQAIVMVAAERAVERILALDGMAVGQPAAGNRTGAGKAPGVGAKRVPFRQCRGCARGLAGRRHALKDLHDA</sequence>
<proteinExistence type="inferred from homology"/>
<comment type="similarity">
    <text evidence="1 2">Belongs to the GMC oxidoreductase family.</text>
</comment>
<evidence type="ECO:0000313" key="7">
    <source>
        <dbReference type="EMBL" id="CAJ2511151.1"/>
    </source>
</evidence>
<dbReference type="Gene3D" id="2.60.40.1210">
    <property type="entry name" value="Cellobiose dehydrogenase, cytochrome domain"/>
    <property type="match status" value="1"/>
</dbReference>
<dbReference type="Pfam" id="PF05199">
    <property type="entry name" value="GMC_oxred_C"/>
    <property type="match status" value="1"/>
</dbReference>
<dbReference type="PROSITE" id="PS00623">
    <property type="entry name" value="GMC_OXRED_1"/>
    <property type="match status" value="1"/>
</dbReference>
<dbReference type="InterPro" id="IPR007867">
    <property type="entry name" value="GMC_OxRtase_C"/>
</dbReference>
<comment type="caution">
    <text evidence="7">The sequence shown here is derived from an EMBL/GenBank/DDBJ whole genome shotgun (WGS) entry which is preliminary data.</text>
</comment>
<protein>
    <submittedName>
        <fullName evidence="7">Uu.00g067760.m01.CDS01</fullName>
    </submittedName>
</protein>
<dbReference type="PROSITE" id="PS00624">
    <property type="entry name" value="GMC_OXRED_2"/>
    <property type="match status" value="1"/>
</dbReference>
<keyword evidence="2" id="KW-0274">FAD</keyword>
<evidence type="ECO:0000256" key="1">
    <source>
        <dbReference type="ARBA" id="ARBA00010790"/>
    </source>
</evidence>
<keyword evidence="8" id="KW-1185">Reference proteome</keyword>